<evidence type="ECO:0000313" key="14">
    <source>
        <dbReference type="EMBL" id="MFC6097363.1"/>
    </source>
</evidence>
<evidence type="ECO:0000256" key="2">
    <source>
        <dbReference type="ARBA" id="ARBA00022448"/>
    </source>
</evidence>
<dbReference type="Pfam" id="PF07715">
    <property type="entry name" value="Plug"/>
    <property type="match status" value="1"/>
</dbReference>
<keyword evidence="9 10" id="KW-0998">Cell outer membrane</keyword>
<feature type="domain" description="TonB-dependent receptor plug" evidence="13">
    <location>
        <begin position="49"/>
        <end position="155"/>
    </location>
</feature>
<comment type="subcellular location">
    <subcellularLocation>
        <location evidence="1 10">Cell outer membrane</location>
        <topology evidence="1 10">Multi-pass membrane protein</topology>
    </subcellularLocation>
</comment>
<dbReference type="Pfam" id="PF00593">
    <property type="entry name" value="TonB_dep_Rec_b-barrel"/>
    <property type="match status" value="1"/>
</dbReference>
<evidence type="ECO:0000256" key="7">
    <source>
        <dbReference type="ARBA" id="ARBA00023136"/>
    </source>
</evidence>
<dbReference type="InterPro" id="IPR012910">
    <property type="entry name" value="Plug_dom"/>
</dbReference>
<keyword evidence="15" id="KW-1185">Reference proteome</keyword>
<dbReference type="SUPFAM" id="SSF56935">
    <property type="entry name" value="Porins"/>
    <property type="match status" value="1"/>
</dbReference>
<dbReference type="InterPro" id="IPR039426">
    <property type="entry name" value="TonB-dep_rcpt-like"/>
</dbReference>
<dbReference type="InterPro" id="IPR000531">
    <property type="entry name" value="Beta-barrel_TonB"/>
</dbReference>
<organism evidence="14 15">
    <name type="scientific">Flavobacterium qiangtangense</name>
    <dbReference type="NCBI Taxonomy" id="1442595"/>
    <lineage>
        <taxon>Bacteria</taxon>
        <taxon>Pseudomonadati</taxon>
        <taxon>Bacteroidota</taxon>
        <taxon>Flavobacteriia</taxon>
        <taxon>Flavobacteriales</taxon>
        <taxon>Flavobacteriaceae</taxon>
        <taxon>Flavobacterium</taxon>
    </lineage>
</organism>
<keyword evidence="5" id="KW-0732">Signal</keyword>
<evidence type="ECO:0000313" key="15">
    <source>
        <dbReference type="Proteomes" id="UP001596287"/>
    </source>
</evidence>
<dbReference type="Gene3D" id="2.40.170.20">
    <property type="entry name" value="TonB-dependent receptor, beta-barrel domain"/>
    <property type="match status" value="1"/>
</dbReference>
<keyword evidence="3 10" id="KW-1134">Transmembrane beta strand</keyword>
<dbReference type="PROSITE" id="PS52016">
    <property type="entry name" value="TONB_DEPENDENT_REC_3"/>
    <property type="match status" value="1"/>
</dbReference>
<evidence type="ECO:0000256" key="9">
    <source>
        <dbReference type="ARBA" id="ARBA00023237"/>
    </source>
</evidence>
<dbReference type="Proteomes" id="UP001596287">
    <property type="component" value="Unassembled WGS sequence"/>
</dbReference>
<evidence type="ECO:0000256" key="8">
    <source>
        <dbReference type="ARBA" id="ARBA00023170"/>
    </source>
</evidence>
<keyword evidence="2 10" id="KW-0813">Transport</keyword>
<evidence type="ECO:0000256" key="5">
    <source>
        <dbReference type="ARBA" id="ARBA00022729"/>
    </source>
</evidence>
<gene>
    <name evidence="14" type="ORF">ACFPVY_11975</name>
</gene>
<evidence type="ECO:0000256" key="10">
    <source>
        <dbReference type="PROSITE-ProRule" id="PRU01360"/>
    </source>
</evidence>
<feature type="domain" description="TonB-dependent receptor-like beta-barrel" evidence="12">
    <location>
        <begin position="222"/>
        <end position="664"/>
    </location>
</feature>
<dbReference type="InterPro" id="IPR036942">
    <property type="entry name" value="Beta-barrel_TonB_sf"/>
</dbReference>
<evidence type="ECO:0000256" key="6">
    <source>
        <dbReference type="ARBA" id="ARBA00023077"/>
    </source>
</evidence>
<evidence type="ECO:0000259" key="12">
    <source>
        <dbReference type="Pfam" id="PF00593"/>
    </source>
</evidence>
<protein>
    <submittedName>
        <fullName evidence="14">TonB-dependent receptor plug domain-containing protein</fullName>
    </submittedName>
</protein>
<accession>A0ABW1PP01</accession>
<dbReference type="Gene3D" id="2.170.130.10">
    <property type="entry name" value="TonB-dependent receptor, plug domain"/>
    <property type="match status" value="1"/>
</dbReference>
<proteinExistence type="inferred from homology"/>
<evidence type="ECO:0000256" key="4">
    <source>
        <dbReference type="ARBA" id="ARBA00022692"/>
    </source>
</evidence>
<keyword evidence="6 11" id="KW-0798">TonB box</keyword>
<dbReference type="InterPro" id="IPR037066">
    <property type="entry name" value="Plug_dom_sf"/>
</dbReference>
<sequence>MQIQTKAFLSLSVLFTINTFSQEKVLDTTKATNIEEVVVTGQFEPQSLKKSVHQVRIISKADIQNLAANNLGDVLNQYLNITVRPSGSNGKSTVSMFGLDAQYFKILIDNVPLVNEGGVGNNIDLSQINLNDVEQIEIIEGSMGVTHGANAVSGILNIITKKSSTNKWDINAFVQEETVGKEYALFDEGKHIQGLRVSHSITDEWYAAIGATRTDFKGFLNNRNGKDYTVNDFTRGYSWLPKEQLNTNATIGYKKNGFRAFYRFEFLDENIDFYNSTVQSGYSTALGAFRYSEDMRYLTNRFYHNLNVVGKIFSDMNYNVSISHQKQQRQIEEFNYRIQSDEEYNLDKFKDQSMEVLYSTGTLDVLKTDKINLQLGYEAVNNQGFSLIEGENNTTKIIRERLENYDFFAVSELKFSENFSLRPGVRYSFQSRFDDQYAVSLGARRLLKQGFELRGSIGRSFRTPTFEELFTEMVFSGHNYIGNEDLVPETSMSYEASIKKSTTFDSSAALINTVIVSYMDIKDRIDMALVGLDQGGAQINQYINVSKYNMWNVSSSNQFRLNNWNVNLGVAFVGVSQLIDNGQFKTTDEYLYSVNVNTSISYTLPKWQTVFAAYYKYTGKQQQYVVGESGYILSEIDPYSLLDLTVRKTFFNRQLEATIGARNLFDIKNINQSRVNEGGGHSVDSQLLLAYGTSYFLKLAYNLNF</sequence>
<dbReference type="RefSeq" id="WP_379792313.1">
    <property type="nucleotide sequence ID" value="NZ_JBHSQB010000009.1"/>
</dbReference>
<keyword evidence="4 10" id="KW-0812">Transmembrane</keyword>
<evidence type="ECO:0000259" key="13">
    <source>
        <dbReference type="Pfam" id="PF07715"/>
    </source>
</evidence>
<keyword evidence="8 14" id="KW-0675">Receptor</keyword>
<evidence type="ECO:0000256" key="11">
    <source>
        <dbReference type="RuleBase" id="RU003357"/>
    </source>
</evidence>
<evidence type="ECO:0000256" key="3">
    <source>
        <dbReference type="ARBA" id="ARBA00022452"/>
    </source>
</evidence>
<evidence type="ECO:0000256" key="1">
    <source>
        <dbReference type="ARBA" id="ARBA00004571"/>
    </source>
</evidence>
<keyword evidence="7 10" id="KW-0472">Membrane</keyword>
<dbReference type="PANTHER" id="PTHR30069:SF29">
    <property type="entry name" value="HEMOGLOBIN AND HEMOGLOBIN-HAPTOGLOBIN-BINDING PROTEIN 1-RELATED"/>
    <property type="match status" value="1"/>
</dbReference>
<comment type="similarity">
    <text evidence="10 11">Belongs to the TonB-dependent receptor family.</text>
</comment>
<dbReference type="EMBL" id="JBHSQB010000009">
    <property type="protein sequence ID" value="MFC6097363.1"/>
    <property type="molecule type" value="Genomic_DNA"/>
</dbReference>
<name>A0ABW1PP01_9FLAO</name>
<reference evidence="15" key="1">
    <citation type="journal article" date="2019" name="Int. J. Syst. Evol. Microbiol.">
        <title>The Global Catalogue of Microorganisms (GCM) 10K type strain sequencing project: providing services to taxonomists for standard genome sequencing and annotation.</title>
        <authorList>
            <consortium name="The Broad Institute Genomics Platform"/>
            <consortium name="The Broad Institute Genome Sequencing Center for Infectious Disease"/>
            <person name="Wu L."/>
            <person name="Ma J."/>
        </authorList>
    </citation>
    <scope>NUCLEOTIDE SEQUENCE [LARGE SCALE GENOMIC DNA]</scope>
    <source>
        <strain evidence="15">CCUG 49679</strain>
    </source>
</reference>
<comment type="caution">
    <text evidence="14">The sequence shown here is derived from an EMBL/GenBank/DDBJ whole genome shotgun (WGS) entry which is preliminary data.</text>
</comment>
<dbReference type="PANTHER" id="PTHR30069">
    <property type="entry name" value="TONB-DEPENDENT OUTER MEMBRANE RECEPTOR"/>
    <property type="match status" value="1"/>
</dbReference>